<evidence type="ECO:0000313" key="8">
    <source>
        <dbReference type="EMBL" id="VDM40177.1"/>
    </source>
</evidence>
<evidence type="ECO:0000313" key="9">
    <source>
        <dbReference type="Proteomes" id="UP000031036"/>
    </source>
</evidence>
<comment type="catalytic activity">
    <reaction evidence="1">
        <text>(4aS,6R)-4a-hydroxy-L-erythro-5,6,7,8-tetrahydrobiopterin = (6R)-L-erythro-6,7-dihydrobiopterin + H2O</text>
        <dbReference type="Rhea" id="RHEA:11920"/>
        <dbReference type="ChEBI" id="CHEBI:15377"/>
        <dbReference type="ChEBI" id="CHEBI:15642"/>
        <dbReference type="ChEBI" id="CHEBI:43120"/>
        <dbReference type="EC" id="4.2.1.96"/>
    </reaction>
</comment>
<dbReference type="FunFam" id="3.30.1360.20:FF:000001">
    <property type="entry name" value="Pterin-4-alpha-carbinolamine dehydratase 2"/>
    <property type="match status" value="1"/>
</dbReference>
<proteinExistence type="inferred from homology"/>
<sequence length="119" mass="13587">MLPSAIRLVRSSRVAASIKQSPYMSLNADERKQLLEPLLANGWAMVEGRDAIKKNFQFKNFNEAFAFMVRVALQAEKMDHHPEWFNVYNKVDVTLSSHDVNGLSQRDVKLAKFMDKAST</sequence>
<dbReference type="InterPro" id="IPR001533">
    <property type="entry name" value="Pterin_deHydtase"/>
</dbReference>
<evidence type="ECO:0000256" key="5">
    <source>
        <dbReference type="ARBA" id="ARBA00030497"/>
    </source>
</evidence>
<evidence type="ECO:0000256" key="1">
    <source>
        <dbReference type="ARBA" id="ARBA00001554"/>
    </source>
</evidence>
<evidence type="ECO:0000256" key="6">
    <source>
        <dbReference type="ARBA" id="ARBA00031023"/>
    </source>
</evidence>
<dbReference type="EMBL" id="JPKZ01001747">
    <property type="protein sequence ID" value="KHN80385.1"/>
    <property type="molecule type" value="Genomic_DNA"/>
</dbReference>
<name>A0A0B2VHE3_TOXCA</name>
<organism evidence="7 9">
    <name type="scientific">Toxocara canis</name>
    <name type="common">Canine roundworm</name>
    <dbReference type="NCBI Taxonomy" id="6265"/>
    <lineage>
        <taxon>Eukaryota</taxon>
        <taxon>Metazoa</taxon>
        <taxon>Ecdysozoa</taxon>
        <taxon>Nematoda</taxon>
        <taxon>Chromadorea</taxon>
        <taxon>Rhabditida</taxon>
        <taxon>Spirurina</taxon>
        <taxon>Ascaridomorpha</taxon>
        <taxon>Ascaridoidea</taxon>
        <taxon>Toxocaridae</taxon>
        <taxon>Toxocara</taxon>
    </lineage>
</organism>
<evidence type="ECO:0000256" key="4">
    <source>
        <dbReference type="ARBA" id="ARBA00023239"/>
    </source>
</evidence>
<dbReference type="OrthoDB" id="277398at2759"/>
<keyword evidence="9" id="KW-1185">Reference proteome</keyword>
<dbReference type="GO" id="GO:0006729">
    <property type="term" value="P:tetrahydrobiopterin biosynthetic process"/>
    <property type="evidence" value="ECO:0007669"/>
    <property type="project" value="InterPro"/>
</dbReference>
<gene>
    <name evidence="7" type="primary">Pcbd2</name>
    <name evidence="7" type="ORF">Tcan_09736</name>
    <name evidence="8" type="ORF">TCNE_LOCUS8856</name>
</gene>
<reference evidence="7 9" key="1">
    <citation type="submission" date="2014-11" db="EMBL/GenBank/DDBJ databases">
        <title>Genetic blueprint of the zoonotic pathogen Toxocara canis.</title>
        <authorList>
            <person name="Zhu X.-Q."/>
            <person name="Korhonen P.K."/>
            <person name="Cai H."/>
            <person name="Young N.D."/>
            <person name="Nejsum P."/>
            <person name="von Samson-Himmelstjerna G."/>
            <person name="Boag P.R."/>
            <person name="Tan P."/>
            <person name="Li Q."/>
            <person name="Min J."/>
            <person name="Yang Y."/>
            <person name="Wang X."/>
            <person name="Fang X."/>
            <person name="Hall R.S."/>
            <person name="Hofmann A."/>
            <person name="Sternberg P.W."/>
            <person name="Jex A.R."/>
            <person name="Gasser R.B."/>
        </authorList>
    </citation>
    <scope>NUCLEOTIDE SEQUENCE [LARGE SCALE GENOMIC DNA]</scope>
    <source>
        <strain evidence="7">PN_DK_2014</strain>
    </source>
</reference>
<accession>A0A0B2VHE3</accession>
<dbReference type="InterPro" id="IPR036428">
    <property type="entry name" value="PCD_sf"/>
</dbReference>
<dbReference type="HAMAP" id="MF_00434">
    <property type="entry name" value="Pterin_4_alpha"/>
    <property type="match status" value="1"/>
</dbReference>
<protein>
    <recommendedName>
        <fullName evidence="3">4a-hydroxytetrahydrobiopterin dehydratase</fullName>
        <ecNumber evidence="3">4.2.1.96</ecNumber>
    </recommendedName>
    <alternativeName>
        <fullName evidence="5">4-alpha-hydroxy-tetrahydropterin dehydratase</fullName>
    </alternativeName>
    <alternativeName>
        <fullName evidence="6">Pterin carbinolamine dehydratase</fullName>
    </alternativeName>
</protein>
<dbReference type="CDD" id="cd00914">
    <property type="entry name" value="PCD_DCoH_subfamily_b"/>
    <property type="match status" value="1"/>
</dbReference>
<dbReference type="GO" id="GO:0008124">
    <property type="term" value="F:4-alpha-hydroxytetrahydrobiopterin dehydratase activity"/>
    <property type="evidence" value="ECO:0007669"/>
    <property type="project" value="UniProtKB-EC"/>
</dbReference>
<dbReference type="NCBIfam" id="NF002020">
    <property type="entry name" value="PRK00823.1-5"/>
    <property type="match status" value="1"/>
</dbReference>
<dbReference type="EMBL" id="UYWY01020014">
    <property type="protein sequence ID" value="VDM40177.1"/>
    <property type="molecule type" value="Genomic_DNA"/>
</dbReference>
<dbReference type="PANTHER" id="PTHR12599:SF0">
    <property type="entry name" value="PTERIN-4-ALPHA-CARBINOLAMINE DEHYDRATASE"/>
    <property type="match status" value="1"/>
</dbReference>
<dbReference type="NCBIfam" id="NF002018">
    <property type="entry name" value="PRK00823.1-3"/>
    <property type="match status" value="1"/>
</dbReference>
<dbReference type="EC" id="4.2.1.96" evidence="3"/>
<dbReference type="Gene3D" id="3.30.1360.20">
    <property type="entry name" value="Transcriptional coactivator/pterin dehydratase"/>
    <property type="match status" value="1"/>
</dbReference>
<evidence type="ECO:0000256" key="2">
    <source>
        <dbReference type="ARBA" id="ARBA00006472"/>
    </source>
</evidence>
<evidence type="ECO:0000313" key="7">
    <source>
        <dbReference type="EMBL" id="KHN80385.1"/>
    </source>
</evidence>
<dbReference type="PANTHER" id="PTHR12599">
    <property type="entry name" value="PTERIN-4-ALPHA-CARBINOLAMINE DEHYDRATASE"/>
    <property type="match status" value="1"/>
</dbReference>
<evidence type="ECO:0000256" key="3">
    <source>
        <dbReference type="ARBA" id="ARBA00013252"/>
    </source>
</evidence>
<dbReference type="SUPFAM" id="SSF55248">
    <property type="entry name" value="PCD-like"/>
    <property type="match status" value="1"/>
</dbReference>
<dbReference type="STRING" id="6265.A0A0B2VHE3"/>
<dbReference type="OMA" id="RWLSKMA"/>
<dbReference type="Proteomes" id="UP000031036">
    <property type="component" value="Unassembled WGS sequence"/>
</dbReference>
<reference evidence="8" key="2">
    <citation type="submission" date="2018-11" db="EMBL/GenBank/DDBJ databases">
        <authorList>
            <consortium name="Pathogen Informatics"/>
        </authorList>
    </citation>
    <scope>NUCLEOTIDE SEQUENCE [LARGE SCALE GENOMIC DNA]</scope>
</reference>
<keyword evidence="4" id="KW-0456">Lyase</keyword>
<dbReference type="AlphaFoldDB" id="A0A0B2VHE3"/>
<comment type="similarity">
    <text evidence="2">Belongs to the pterin-4-alpha-carbinolamine dehydratase family.</text>
</comment>
<dbReference type="Pfam" id="PF01329">
    <property type="entry name" value="Pterin_4a"/>
    <property type="match status" value="1"/>
</dbReference>